<keyword evidence="6" id="KW-1185">Reference proteome</keyword>
<dbReference type="PANTHER" id="PTHR13878:SF53">
    <property type="entry name" value="CYTOKININ DEHYDROGENASE 6"/>
    <property type="match status" value="1"/>
</dbReference>
<dbReference type="InterPro" id="IPR036188">
    <property type="entry name" value="FAD/NAD-bd_sf"/>
</dbReference>
<accession>A0AAD2G5Q0</accession>
<dbReference type="Gene3D" id="3.30.465.10">
    <property type="match status" value="1"/>
</dbReference>
<comment type="similarity">
    <text evidence="1">Belongs to the oxygen-dependent FAD-linked oxidoreductase family.</text>
</comment>
<dbReference type="InterPro" id="IPR016166">
    <property type="entry name" value="FAD-bd_PCMH"/>
</dbReference>
<dbReference type="SUPFAM" id="SSF51905">
    <property type="entry name" value="FAD/NAD(P)-binding domain"/>
    <property type="match status" value="1"/>
</dbReference>
<dbReference type="PROSITE" id="PS51387">
    <property type="entry name" value="FAD_PCMH"/>
    <property type="match status" value="1"/>
</dbReference>
<sequence>MKFPTVDAVSFESAEPPARMHQRPCLSQTYSPPIKARVCPNDAFMYQEMISNQLQPTDPSIRKHSAVIVGAGLSGLAAARELKKSGMTVTVLESSDQSGGRCHTVKLAEGVYAEAGGMQLPTSHKLMMAFITLFRLKYAKFANMKDKSGLLFFDGKKRFINEELADPESLLAQVVQKWDKSIGRICTMLSNGSITWDDVRRKYCGKSLHEFLLEEKWCEELIQGFSKFGVGLGAYGSILELSLLEIIRLFVSEDGYEAKNVQLVGGMETLTKGFLFDKAVPLKESIVYNFKAASVTCNEVSGKFTIASLDYSVTYESDFVVMSAPLPALQSIHFWPPFRVELQEAVMNTHYINAIKIFLVTKSAFWLAHGVNGMVVLDLTVQNTYFVREELTCGKGLIIASYTLENQAEKFFGLSAEEQIQVAVEELKTIFPEMETSFESGFVHLGLVDGVGLKDPIQLVLVPAPSMKRERKATMFFKSKNCHCVLIPRHFVSYQVEFVMPEDNNFGQSNTVRRDGDKSNRDKVLAFLSSPLNMVKWTGHRAISYSNKKGDFVETRLGPMGELVSSVLCVSVEVLVPTLLPEVILAKIKRIVLLALDLLKALLEGNEMNVISDLVHHGIQAHHLSIYNATPRSILPTNAGEKFLFEGQILRQGELFDTFSTAFALTIRTKPVAALCPIGVVDIPGAVAIANAYNLPLAVRGSKVSHLAGGQAHSHHGFVLDMSKLASVEILDNQLVKVGAGTYWDEVVWQTLGQGLMPPVVNDYQFLSVGGTISMGGVGFMLHRFGVQAANVEEMEVVTGCGSTVVCNPNQNCDLFDSVRAGLGQCDIITSVTLPLVPAPKRIALFKLFYDAKDADSFVNAMKRFSEHEEIDNIQAFPSLVP</sequence>
<dbReference type="Proteomes" id="UP001295423">
    <property type="component" value="Unassembled WGS sequence"/>
</dbReference>
<dbReference type="InterPro" id="IPR002937">
    <property type="entry name" value="Amino_oxidase"/>
</dbReference>
<evidence type="ECO:0000256" key="1">
    <source>
        <dbReference type="ARBA" id="ARBA00005466"/>
    </source>
</evidence>
<dbReference type="InterPro" id="IPR036318">
    <property type="entry name" value="FAD-bd_PCMH-like_sf"/>
</dbReference>
<dbReference type="Pfam" id="PF01593">
    <property type="entry name" value="Amino_oxidase"/>
    <property type="match status" value="1"/>
</dbReference>
<comment type="caution">
    <text evidence="5">The sequence shown here is derived from an EMBL/GenBank/DDBJ whole genome shotgun (WGS) entry which is preliminary data.</text>
</comment>
<dbReference type="Gene3D" id="3.50.50.60">
    <property type="entry name" value="FAD/NAD(P)-binding domain"/>
    <property type="match status" value="1"/>
</dbReference>
<name>A0AAD2G5Q0_9STRA</name>
<dbReference type="InterPro" id="IPR016169">
    <property type="entry name" value="FAD-bd_PCMH_sub2"/>
</dbReference>
<gene>
    <name evidence="5" type="ORF">CYCCA115_LOCUS18710</name>
</gene>
<evidence type="ECO:0000259" key="4">
    <source>
        <dbReference type="PROSITE" id="PS51387"/>
    </source>
</evidence>
<evidence type="ECO:0000313" key="6">
    <source>
        <dbReference type="Proteomes" id="UP001295423"/>
    </source>
</evidence>
<dbReference type="Pfam" id="PF01565">
    <property type="entry name" value="FAD_binding_4"/>
    <property type="match status" value="1"/>
</dbReference>
<evidence type="ECO:0000256" key="2">
    <source>
        <dbReference type="ARBA" id="ARBA00023002"/>
    </source>
</evidence>
<dbReference type="PANTHER" id="PTHR13878">
    <property type="entry name" value="GULONOLACTONE OXIDASE"/>
    <property type="match status" value="1"/>
</dbReference>
<evidence type="ECO:0000313" key="5">
    <source>
        <dbReference type="EMBL" id="CAJ1960396.1"/>
    </source>
</evidence>
<dbReference type="AlphaFoldDB" id="A0AAD2G5Q0"/>
<keyword evidence="2" id="KW-0560">Oxidoreductase</keyword>
<dbReference type="GO" id="GO:0016491">
    <property type="term" value="F:oxidoreductase activity"/>
    <property type="evidence" value="ECO:0007669"/>
    <property type="project" value="UniProtKB-KW"/>
</dbReference>
<dbReference type="InterPro" id="IPR050432">
    <property type="entry name" value="FAD-linked_Oxidoreductases_BP"/>
</dbReference>
<protein>
    <recommendedName>
        <fullName evidence="4">FAD-binding PCMH-type domain-containing protein</fullName>
    </recommendedName>
</protein>
<dbReference type="InterPro" id="IPR006094">
    <property type="entry name" value="Oxid_FAD_bind_N"/>
</dbReference>
<dbReference type="SUPFAM" id="SSF54373">
    <property type="entry name" value="FAD-linked reductases, C-terminal domain"/>
    <property type="match status" value="1"/>
</dbReference>
<proteinExistence type="inferred from homology"/>
<feature type="region of interest" description="Disordered" evidence="3">
    <location>
        <begin position="1"/>
        <end position="26"/>
    </location>
</feature>
<reference evidence="5" key="1">
    <citation type="submission" date="2023-08" db="EMBL/GenBank/DDBJ databases">
        <authorList>
            <person name="Audoor S."/>
            <person name="Bilcke G."/>
        </authorList>
    </citation>
    <scope>NUCLEOTIDE SEQUENCE</scope>
</reference>
<dbReference type="SUPFAM" id="SSF56176">
    <property type="entry name" value="FAD-binding/transporter-associated domain-like"/>
    <property type="match status" value="1"/>
</dbReference>
<dbReference type="GO" id="GO:0071949">
    <property type="term" value="F:FAD binding"/>
    <property type="evidence" value="ECO:0007669"/>
    <property type="project" value="InterPro"/>
</dbReference>
<dbReference type="EMBL" id="CAKOGP040002058">
    <property type="protein sequence ID" value="CAJ1960396.1"/>
    <property type="molecule type" value="Genomic_DNA"/>
</dbReference>
<feature type="domain" description="FAD-binding PCMH-type" evidence="4">
    <location>
        <begin position="667"/>
        <end position="839"/>
    </location>
</feature>
<evidence type="ECO:0000256" key="3">
    <source>
        <dbReference type="SAM" id="MobiDB-lite"/>
    </source>
</evidence>
<organism evidence="5 6">
    <name type="scientific">Cylindrotheca closterium</name>
    <dbReference type="NCBI Taxonomy" id="2856"/>
    <lineage>
        <taxon>Eukaryota</taxon>
        <taxon>Sar</taxon>
        <taxon>Stramenopiles</taxon>
        <taxon>Ochrophyta</taxon>
        <taxon>Bacillariophyta</taxon>
        <taxon>Bacillariophyceae</taxon>
        <taxon>Bacillariophycidae</taxon>
        <taxon>Bacillariales</taxon>
        <taxon>Bacillariaceae</taxon>
        <taxon>Cylindrotheca</taxon>
    </lineage>
</organism>